<keyword evidence="4" id="KW-1185">Reference proteome</keyword>
<dbReference type="SMART" id="SM00256">
    <property type="entry name" value="FBOX"/>
    <property type="match status" value="2"/>
</dbReference>
<dbReference type="CDD" id="cd22160">
    <property type="entry name" value="F-box_AtFBL13-like"/>
    <property type="match status" value="2"/>
</dbReference>
<dbReference type="InterPro" id="IPR032675">
    <property type="entry name" value="LRR_dom_sf"/>
</dbReference>
<dbReference type="SUPFAM" id="SSF81383">
    <property type="entry name" value="F-box domain"/>
    <property type="match status" value="2"/>
</dbReference>
<organism evidence="3 4">
    <name type="scientific">Eleusine coracana subsp. coracana</name>
    <dbReference type="NCBI Taxonomy" id="191504"/>
    <lineage>
        <taxon>Eukaryota</taxon>
        <taxon>Viridiplantae</taxon>
        <taxon>Streptophyta</taxon>
        <taxon>Embryophyta</taxon>
        <taxon>Tracheophyta</taxon>
        <taxon>Spermatophyta</taxon>
        <taxon>Magnoliopsida</taxon>
        <taxon>Liliopsida</taxon>
        <taxon>Poales</taxon>
        <taxon>Poaceae</taxon>
        <taxon>PACMAD clade</taxon>
        <taxon>Chloridoideae</taxon>
        <taxon>Cynodonteae</taxon>
        <taxon>Eleusininae</taxon>
        <taxon>Eleusine</taxon>
    </lineage>
</organism>
<reference evidence="3" key="1">
    <citation type="journal article" date="2018" name="DNA Res.">
        <title>Multiple hybrid de novo genome assembly of finger millet, an orphan allotetraploid crop.</title>
        <authorList>
            <person name="Hatakeyama M."/>
            <person name="Aluri S."/>
            <person name="Balachadran M.T."/>
            <person name="Sivarajan S.R."/>
            <person name="Patrignani A."/>
            <person name="Gruter S."/>
            <person name="Poveda L."/>
            <person name="Shimizu-Inatsugi R."/>
            <person name="Baeten J."/>
            <person name="Francoijs K.J."/>
            <person name="Nataraja K.N."/>
            <person name="Reddy Y.A.N."/>
            <person name="Phadnis S."/>
            <person name="Ravikumar R.L."/>
            <person name="Schlapbach R."/>
            <person name="Sreeman S.M."/>
            <person name="Shimizu K.K."/>
        </authorList>
    </citation>
    <scope>NUCLEOTIDE SEQUENCE</scope>
</reference>
<comment type="caution">
    <text evidence="3">The sequence shown here is derived from an EMBL/GenBank/DDBJ whole genome shotgun (WGS) entry which is preliminary data.</text>
</comment>
<accession>A0AAV5BWX4</accession>
<sequence length="590" mass="65397">MDSITTPQLPGVEDENCPAVPKRQRRPPCIDRISDLPDDILGDIISLLPTKDAARTQILATRWRHLWLSAPLNLDQSGFQLLPRRLIAGLFSLILGAHGGPVRRLAFQVSALNRSPGTIDSWLRSKKLDKLQELEFHLDDGGVPCLYYGRVSLPASTFRLSATLRVITISQCDLPDSTMETLSFPQLRMLGLERVRISEASLHGVIIAGSPVLESLLLTNNTKASVPYGSSRLASQVWACKLVTEENSSSRTPLCFKVTDNHLMFDLWMLEPINNPSNSFDSIEATCTQSSTVLCSIEPPAPGVEMKTAETRATKRRRAEESSLKRQKPLPPGIDRISHLPDDVLGHIISLLPTEDAARTRILSSRWRHLWLSAPLNLDQASFEFLSPIIIDTWLRSPALDKLQELDFDDDGGFSYGYSCLASLPVSAFRLSATLRVVTLSKCCMDDTVETLHFPQLKLLGLDRVVISEASLHGIIAGSPVLESLLLRKSQGFSSLRINSPSLTSFGLETRSSIEPLVIEDAPLLQRLLLLGRNPIGLLVREFAAFSFKTVMPSVKILAISMYCLDLDHVINLMTCFPCLEKLYIKVLCQ</sequence>
<feature type="compositionally biased region" description="Basic and acidic residues" evidence="1">
    <location>
        <begin position="307"/>
        <end position="324"/>
    </location>
</feature>
<dbReference type="AlphaFoldDB" id="A0AAV5BWX4"/>
<dbReference type="SUPFAM" id="SSF52047">
    <property type="entry name" value="RNI-like"/>
    <property type="match status" value="2"/>
</dbReference>
<proteinExistence type="predicted"/>
<dbReference type="PANTHER" id="PTHR32141">
    <property type="match status" value="1"/>
</dbReference>
<feature type="domain" description="F-box" evidence="2">
    <location>
        <begin position="30"/>
        <end position="66"/>
    </location>
</feature>
<dbReference type="Pfam" id="PF00646">
    <property type="entry name" value="F-box"/>
    <property type="match status" value="2"/>
</dbReference>
<dbReference type="Gene3D" id="3.80.10.10">
    <property type="entry name" value="Ribonuclease Inhibitor"/>
    <property type="match status" value="2"/>
</dbReference>
<evidence type="ECO:0000259" key="2">
    <source>
        <dbReference type="PROSITE" id="PS50181"/>
    </source>
</evidence>
<gene>
    <name evidence="3" type="primary">ga07176</name>
    <name evidence="3" type="ORF">PR202_ga07176</name>
</gene>
<dbReference type="EMBL" id="BQKI01000003">
    <property type="protein sequence ID" value="GJM90856.1"/>
    <property type="molecule type" value="Genomic_DNA"/>
</dbReference>
<evidence type="ECO:0000313" key="3">
    <source>
        <dbReference type="EMBL" id="GJM90856.1"/>
    </source>
</evidence>
<feature type="region of interest" description="Disordered" evidence="1">
    <location>
        <begin position="306"/>
        <end position="332"/>
    </location>
</feature>
<dbReference type="PANTHER" id="PTHR32141:SF179">
    <property type="entry name" value="F-BOX DOMAIN-CONTAINING PROTEIN"/>
    <property type="match status" value="1"/>
</dbReference>
<dbReference type="InterPro" id="IPR036047">
    <property type="entry name" value="F-box-like_dom_sf"/>
</dbReference>
<dbReference type="InterPro" id="IPR055302">
    <property type="entry name" value="F-box_dom-containing"/>
</dbReference>
<name>A0AAV5BWX4_ELECO</name>
<dbReference type="InterPro" id="IPR001810">
    <property type="entry name" value="F-box_dom"/>
</dbReference>
<dbReference type="InterPro" id="IPR055411">
    <property type="entry name" value="LRR_FXL15/At3g58940/PEG3-like"/>
</dbReference>
<dbReference type="InterPro" id="IPR053781">
    <property type="entry name" value="F-box_AtFBL13-like"/>
</dbReference>
<protein>
    <recommendedName>
        <fullName evidence="2">F-box domain-containing protein</fullName>
    </recommendedName>
</protein>
<dbReference type="Proteomes" id="UP001054889">
    <property type="component" value="Unassembled WGS sequence"/>
</dbReference>
<evidence type="ECO:0000313" key="4">
    <source>
        <dbReference type="Proteomes" id="UP001054889"/>
    </source>
</evidence>
<dbReference type="Pfam" id="PF24758">
    <property type="entry name" value="LRR_At5g56370"/>
    <property type="match status" value="3"/>
</dbReference>
<reference evidence="3" key="2">
    <citation type="submission" date="2021-12" db="EMBL/GenBank/DDBJ databases">
        <title>Resequencing data analysis of finger millet.</title>
        <authorList>
            <person name="Hatakeyama M."/>
            <person name="Aluri S."/>
            <person name="Balachadran M.T."/>
            <person name="Sivarajan S.R."/>
            <person name="Poveda L."/>
            <person name="Shimizu-Inatsugi R."/>
            <person name="Schlapbach R."/>
            <person name="Sreeman S.M."/>
            <person name="Shimizu K.K."/>
        </authorList>
    </citation>
    <scope>NUCLEOTIDE SEQUENCE</scope>
</reference>
<feature type="domain" description="F-box" evidence="2">
    <location>
        <begin position="334"/>
        <end position="370"/>
    </location>
</feature>
<evidence type="ECO:0000256" key="1">
    <source>
        <dbReference type="SAM" id="MobiDB-lite"/>
    </source>
</evidence>
<feature type="region of interest" description="Disordered" evidence="1">
    <location>
        <begin position="1"/>
        <end position="25"/>
    </location>
</feature>
<dbReference type="PROSITE" id="PS50181">
    <property type="entry name" value="FBOX"/>
    <property type="match status" value="2"/>
</dbReference>